<dbReference type="InterPro" id="IPR041442">
    <property type="entry name" value="PIH1D1/2/3_CS-like"/>
</dbReference>
<evidence type="ECO:0000256" key="1">
    <source>
        <dbReference type="ARBA" id="ARBA00008511"/>
    </source>
</evidence>
<feature type="compositionally biased region" description="Polar residues" evidence="2">
    <location>
        <begin position="45"/>
        <end position="59"/>
    </location>
</feature>
<dbReference type="EMBL" id="JBHFQA010000036">
    <property type="protein sequence ID" value="KAL2076922.1"/>
    <property type="molecule type" value="Genomic_DNA"/>
</dbReference>
<keyword evidence="5" id="KW-1185">Reference proteome</keyword>
<evidence type="ECO:0000313" key="4">
    <source>
        <dbReference type="EMBL" id="KAL2076922.1"/>
    </source>
</evidence>
<dbReference type="InterPro" id="IPR026697">
    <property type="entry name" value="DNAAF6"/>
</dbReference>
<evidence type="ECO:0000256" key="2">
    <source>
        <dbReference type="SAM" id="MobiDB-lite"/>
    </source>
</evidence>
<evidence type="ECO:0000313" key="5">
    <source>
        <dbReference type="Proteomes" id="UP001591681"/>
    </source>
</evidence>
<dbReference type="Pfam" id="PF18201">
    <property type="entry name" value="PIH1_CS"/>
    <property type="match status" value="1"/>
</dbReference>
<dbReference type="AlphaFoldDB" id="A0ABD1IPK0"/>
<feature type="region of interest" description="Disordered" evidence="2">
    <location>
        <begin position="18"/>
        <end position="82"/>
    </location>
</feature>
<organism evidence="4 5">
    <name type="scientific">Coilia grayii</name>
    <name type="common">Gray's grenadier anchovy</name>
    <dbReference type="NCBI Taxonomy" id="363190"/>
    <lineage>
        <taxon>Eukaryota</taxon>
        <taxon>Metazoa</taxon>
        <taxon>Chordata</taxon>
        <taxon>Craniata</taxon>
        <taxon>Vertebrata</taxon>
        <taxon>Euteleostomi</taxon>
        <taxon>Actinopterygii</taxon>
        <taxon>Neopterygii</taxon>
        <taxon>Teleostei</taxon>
        <taxon>Clupei</taxon>
        <taxon>Clupeiformes</taxon>
        <taxon>Clupeoidei</taxon>
        <taxon>Engraulidae</taxon>
        <taxon>Coilinae</taxon>
        <taxon>Coilia</taxon>
    </lineage>
</organism>
<feature type="domain" description="PIH1D1/2/3 CS-like" evidence="3">
    <location>
        <begin position="86"/>
        <end position="180"/>
    </location>
</feature>
<evidence type="ECO:0000259" key="3">
    <source>
        <dbReference type="Pfam" id="PF18201"/>
    </source>
</evidence>
<gene>
    <name evidence="4" type="ORF">ACEWY4_027475</name>
</gene>
<comment type="similarity">
    <text evidence="1">Belongs to the PIH1 family.</text>
</comment>
<dbReference type="Proteomes" id="UP001591681">
    <property type="component" value="Unassembled WGS sequence"/>
</dbReference>
<dbReference type="PANTHER" id="PTHR21083:SF0">
    <property type="entry name" value="DYNEIN AXONEMAL ASSEMBLY FACTOR 6"/>
    <property type="match status" value="1"/>
</dbReference>
<dbReference type="PANTHER" id="PTHR21083">
    <property type="entry name" value="TWISTER"/>
    <property type="match status" value="1"/>
</dbReference>
<proteinExistence type="inferred from homology"/>
<comment type="caution">
    <text evidence="4">The sequence shown here is derived from an EMBL/GenBank/DDBJ whole genome shotgun (WGS) entry which is preliminary data.</text>
</comment>
<name>A0ABD1IPK0_9TELE</name>
<accession>A0ABD1IPK0</accession>
<reference evidence="4 5" key="1">
    <citation type="submission" date="2024-09" db="EMBL/GenBank/DDBJ databases">
        <title>A chromosome-level genome assembly of Gray's grenadier anchovy, Coilia grayii.</title>
        <authorList>
            <person name="Fu Z."/>
        </authorList>
    </citation>
    <scope>NUCLEOTIDE SEQUENCE [LARGE SCALE GENOMIC DNA]</scope>
    <source>
        <strain evidence="4">G4</strain>
        <tissue evidence="4">Muscle</tissue>
    </source>
</reference>
<protein>
    <recommendedName>
        <fullName evidence="3">PIH1D1/2/3 CS-like domain-containing protein</fullName>
    </recommendedName>
</protein>
<sequence>MDGLSSLQTLQALSNLLTTTDEADDEQDVKSAQPSAKLGPGNIGPPSQSNTTKEASYTKRSNKDIWDEEEVPDGSQFDDLTDLRPEPEFEMMFRQCVGTEDLFLGMSGKDPSSMCCEGLLVKVKLPDTKASDVVLDIREKFLDLRTPKFKLGLHLPHPVHQEEGKARFISERQQLEISLLLRRPTDFVYS</sequence>